<evidence type="ECO:0000313" key="5">
    <source>
        <dbReference type="EMBL" id="EPS70272.1"/>
    </source>
</evidence>
<dbReference type="PRINTS" id="PR01210">
    <property type="entry name" value="GGTRANSPTASE"/>
</dbReference>
<dbReference type="EC" id="3.4.19.13" evidence="3"/>
<dbReference type="PANTHER" id="PTHR11686">
    <property type="entry name" value="GAMMA GLUTAMYL TRANSPEPTIDASE"/>
    <property type="match status" value="1"/>
</dbReference>
<feature type="binding site" evidence="2">
    <location>
        <position position="309"/>
    </location>
    <ligand>
        <name>L-glutamate</name>
        <dbReference type="ChEBI" id="CHEBI:29985"/>
    </ligand>
</feature>
<dbReference type="SUPFAM" id="SSF55961">
    <property type="entry name" value="Bet v1-like"/>
    <property type="match status" value="1"/>
</dbReference>
<proteinExistence type="predicted"/>
<dbReference type="InterPro" id="IPR043138">
    <property type="entry name" value="GGT_lsub"/>
</dbReference>
<comment type="catalytic activity">
    <reaction evidence="3">
        <text>glutathione + H2O = L-cysteinylglycine + L-glutamate</text>
        <dbReference type="Rhea" id="RHEA:28807"/>
        <dbReference type="ChEBI" id="CHEBI:15377"/>
        <dbReference type="ChEBI" id="CHEBI:29985"/>
        <dbReference type="ChEBI" id="CHEBI:57925"/>
        <dbReference type="ChEBI" id="CHEBI:61694"/>
        <dbReference type="EC" id="3.4.19.13"/>
    </reaction>
</comment>
<dbReference type="GO" id="GO:0010277">
    <property type="term" value="F:chlorophyllide a oxygenase activity"/>
    <property type="evidence" value="ECO:0007669"/>
    <property type="project" value="InterPro"/>
</dbReference>
<dbReference type="Gene3D" id="3.60.20.40">
    <property type="match status" value="1"/>
</dbReference>
<feature type="binding site" evidence="2">
    <location>
        <begin position="650"/>
        <end position="651"/>
    </location>
    <ligand>
        <name>L-glutamate</name>
        <dbReference type="ChEBI" id="CHEBI:29985"/>
    </ligand>
</feature>
<protein>
    <recommendedName>
        <fullName evidence="3">Glutathione hydrolase</fullName>
        <ecNumber evidence="3">2.3.2.2</ecNumber>
        <ecNumber evidence="3">3.4.19.13</ecNumber>
    </recommendedName>
    <alternativeName>
        <fullName evidence="3">Gamma-glutamyltransferase</fullName>
    </alternativeName>
    <alternativeName>
        <fullName evidence="3">Gamma-glutamyltranspeptidase</fullName>
    </alternativeName>
</protein>
<dbReference type="EMBL" id="AUSU01001747">
    <property type="protein sequence ID" value="EPS70272.1"/>
    <property type="molecule type" value="Genomic_DNA"/>
</dbReference>
<dbReference type="Pfam" id="PF08417">
    <property type="entry name" value="PaO"/>
    <property type="match status" value="1"/>
</dbReference>
<comment type="pathway">
    <text evidence="3">Sulfur metabolism; glutathione metabolism.</text>
</comment>
<organism evidence="5 6">
    <name type="scientific">Genlisea aurea</name>
    <dbReference type="NCBI Taxonomy" id="192259"/>
    <lineage>
        <taxon>Eukaryota</taxon>
        <taxon>Viridiplantae</taxon>
        <taxon>Streptophyta</taxon>
        <taxon>Embryophyta</taxon>
        <taxon>Tracheophyta</taxon>
        <taxon>Spermatophyta</taxon>
        <taxon>Magnoliopsida</taxon>
        <taxon>eudicotyledons</taxon>
        <taxon>Gunneridae</taxon>
        <taxon>Pentapetalae</taxon>
        <taxon>asterids</taxon>
        <taxon>lamiids</taxon>
        <taxon>Lamiales</taxon>
        <taxon>Lentibulariaceae</taxon>
        <taxon>Genlisea</taxon>
    </lineage>
</organism>
<dbReference type="NCBIfam" id="TIGR00066">
    <property type="entry name" value="g_glut_trans"/>
    <property type="match status" value="1"/>
</dbReference>
<dbReference type="MEROPS" id="T03.A01"/>
<dbReference type="GO" id="GO:0103068">
    <property type="term" value="F:leukotriene C4 gamma-glutamyl transferase activity"/>
    <property type="evidence" value="ECO:0007669"/>
    <property type="project" value="UniProtKB-EC"/>
</dbReference>
<dbReference type="SUPFAM" id="SSF56235">
    <property type="entry name" value="N-terminal nucleophile aminohydrolases (Ntn hydrolases)"/>
    <property type="match status" value="1"/>
</dbReference>
<keyword evidence="6" id="KW-1185">Reference proteome</keyword>
<comment type="caution">
    <text evidence="5">The sequence shown here is derived from an EMBL/GenBank/DDBJ whole genome shotgun (WGS) entry which is preliminary data.</text>
</comment>
<accession>S8ECJ4</accession>
<feature type="domain" description="Pheophorbide a oxygenase" evidence="4">
    <location>
        <begin position="1"/>
        <end position="63"/>
    </location>
</feature>
<comment type="catalytic activity">
    <reaction evidence="3">
        <text>an S-substituted glutathione + H2O = an S-substituted L-cysteinylglycine + L-glutamate</text>
        <dbReference type="Rhea" id="RHEA:59468"/>
        <dbReference type="ChEBI" id="CHEBI:15377"/>
        <dbReference type="ChEBI" id="CHEBI:29985"/>
        <dbReference type="ChEBI" id="CHEBI:90779"/>
        <dbReference type="ChEBI" id="CHEBI:143103"/>
        <dbReference type="EC" id="3.4.19.13"/>
    </reaction>
</comment>
<feature type="binding site" evidence="2">
    <location>
        <position position="673"/>
    </location>
    <ligand>
        <name>L-glutamate</name>
        <dbReference type="ChEBI" id="CHEBI:29985"/>
    </ligand>
</feature>
<evidence type="ECO:0000256" key="2">
    <source>
        <dbReference type="PIRSR" id="PIRSR600101-2"/>
    </source>
</evidence>
<dbReference type="InterPro" id="IPR043137">
    <property type="entry name" value="GGT_ssub_C"/>
</dbReference>
<dbReference type="Gene3D" id="1.10.246.130">
    <property type="match status" value="1"/>
</dbReference>
<dbReference type="GO" id="GO:0006751">
    <property type="term" value="P:glutathione catabolic process"/>
    <property type="evidence" value="ECO:0007669"/>
    <property type="project" value="UniProtKB-UniRule"/>
</dbReference>
<reference evidence="5 6" key="1">
    <citation type="journal article" date="2013" name="BMC Genomics">
        <title>The miniature genome of a carnivorous plant Genlisea aurea contains a low number of genes and short non-coding sequences.</title>
        <authorList>
            <person name="Leushkin E.V."/>
            <person name="Sutormin R.A."/>
            <person name="Nabieva E.R."/>
            <person name="Penin A.A."/>
            <person name="Kondrashov A.S."/>
            <person name="Logacheva M.D."/>
        </authorList>
    </citation>
    <scope>NUCLEOTIDE SEQUENCE [LARGE SCALE GENOMIC DNA]</scope>
</reference>
<dbReference type="GO" id="GO:0005886">
    <property type="term" value="C:plasma membrane"/>
    <property type="evidence" value="ECO:0007669"/>
    <property type="project" value="TreeGrafter"/>
</dbReference>
<dbReference type="Pfam" id="PF01019">
    <property type="entry name" value="G_glu_transpept"/>
    <property type="match status" value="1"/>
</dbReference>
<comment type="catalytic activity">
    <reaction evidence="3">
        <text>an N-terminal (5-L-glutamyl)-[peptide] + an alpha-amino acid = 5-L-glutamyl amino acid + an N-terminal L-alpha-aminoacyl-[peptide]</text>
        <dbReference type="Rhea" id="RHEA:23904"/>
        <dbReference type="Rhea" id="RHEA-COMP:9780"/>
        <dbReference type="Rhea" id="RHEA-COMP:9795"/>
        <dbReference type="ChEBI" id="CHEBI:77644"/>
        <dbReference type="ChEBI" id="CHEBI:78597"/>
        <dbReference type="ChEBI" id="CHEBI:78599"/>
        <dbReference type="ChEBI" id="CHEBI:78608"/>
        <dbReference type="EC" id="2.3.2.2"/>
    </reaction>
</comment>
<feature type="non-terminal residue" evidence="5">
    <location>
        <position position="706"/>
    </location>
</feature>
<dbReference type="GO" id="GO:0036374">
    <property type="term" value="F:glutathione hydrolase activity"/>
    <property type="evidence" value="ECO:0007669"/>
    <property type="project" value="UniProtKB-UniRule"/>
</dbReference>
<dbReference type="Proteomes" id="UP000015453">
    <property type="component" value="Unassembled WGS sequence"/>
</dbReference>
<dbReference type="OrthoDB" id="2015213at2759"/>
<keyword evidence="3" id="KW-0012">Acyltransferase</keyword>
<feature type="binding site" evidence="2">
    <location>
        <position position="622"/>
    </location>
    <ligand>
        <name>L-glutamate</name>
        <dbReference type="ChEBI" id="CHEBI:29985"/>
    </ligand>
</feature>
<evidence type="ECO:0000256" key="1">
    <source>
        <dbReference type="PIRSR" id="PIRSR600101-1"/>
    </source>
</evidence>
<evidence type="ECO:0000259" key="4">
    <source>
        <dbReference type="Pfam" id="PF08417"/>
    </source>
</evidence>
<feature type="active site" description="Nucleophile" evidence="1">
    <location>
        <position position="580"/>
    </location>
</feature>
<dbReference type="AlphaFoldDB" id="S8ECJ4"/>
<dbReference type="EC" id="2.3.2.2" evidence="3"/>
<keyword evidence="3" id="KW-0808">Transferase</keyword>
<gene>
    <name evidence="5" type="ORF">M569_04488</name>
</gene>
<comment type="function">
    <text evidence="3">Cleaves the gamma-glutamyl peptide bond of glutathione and glutathione conjugates.</text>
</comment>
<dbReference type="FunFam" id="1.10.246.130:FF:000001">
    <property type="entry name" value="Gamma-glutamyltransferase 5 isoform 1"/>
    <property type="match status" value="1"/>
</dbReference>
<dbReference type="InterPro" id="IPR000101">
    <property type="entry name" value="GGT_peptidase"/>
</dbReference>
<dbReference type="InterPro" id="IPR013626">
    <property type="entry name" value="PaO"/>
</dbReference>
<name>S8ECJ4_9LAMI</name>
<keyword evidence="3" id="KW-0378">Hydrolase</keyword>
<evidence type="ECO:0000313" key="6">
    <source>
        <dbReference type="Proteomes" id="UP000015453"/>
    </source>
</evidence>
<dbReference type="PANTHER" id="PTHR11686:SF9">
    <property type="entry name" value="RE13973P"/>
    <property type="match status" value="1"/>
</dbReference>
<dbReference type="InterPro" id="IPR029055">
    <property type="entry name" value="Ntn_hydrolases_N"/>
</dbReference>
<sequence>MLIFYCVPVSPGHSRLIFASPRNFAVWMERIFPRWIFHIGQNLILDSDLYLLHVEERKLTEIGSLNWHKSCFVPTKSDALVVGFRRWLNKYGGTGVDWGKTNFTGVLPPTPPREQLFDRSAHKQLQAINIALQVISIALVGMAAAAKPAAGSIFARYGIVGLASDEGSTRYPSESMAYHQALLSNSGENSSRKWRRSSGLLLPLALLLAVACFLTTTKPAEEGGEDSISGSINGGDVVESGKAVVAADDGRCSEIGVSILRKNGHAVDAAVATAACLGVVSSTSSGIGGGGFMIVRSSETSSALAIDMRETAPAAASQNMYEKNGAAKYKGALSMGTPGEIAGLHVAWLEFGKLPWSTLFEPAINLAKRGFIISPYLGARIADKAETIRSDPGLRRVYQPDGKLLKAGDTCYNVELGNSLEAIAAGGPEALYNGTVGEKLVEDVTKAGGILTMDDLRGYRVKVSDPIAVNVTGGFEILGMPPPSSGTVGLSLILNVLGSYASGDAARGSLGLHRLIEALKHMFAIRMNLGDPDFVNTAETVSLMTSPSFAEAIRSRILDNTTFPPEYYLYRWSQLRDSGTSHFCVVDGDRNAVSMTTTVNYAFGGGVLSPSTGILLNNEMDDFSTPTDVSPDKLPPAPANFISPKKRPLSSMTPVIVLKKDGELAGVIGGSGGLNIIPAVVQVFINHFLLGMQPRAAVESARVYHK</sequence>
<evidence type="ECO:0000256" key="3">
    <source>
        <dbReference type="RuleBase" id="RU368068"/>
    </source>
</evidence>
<feature type="binding site" evidence="2">
    <location>
        <begin position="598"/>
        <end position="600"/>
    </location>
    <ligand>
        <name>L-glutamate</name>
        <dbReference type="ChEBI" id="CHEBI:29985"/>
    </ligand>
</feature>